<evidence type="ECO:0000259" key="6">
    <source>
        <dbReference type="PROSITE" id="PS51471"/>
    </source>
</evidence>
<reference evidence="7" key="1">
    <citation type="submission" date="2019-10" db="EMBL/GenBank/DDBJ databases">
        <authorList>
            <person name="Zhang R."/>
            <person name="Pan Y."/>
            <person name="Wang J."/>
            <person name="Ma R."/>
            <person name="Yu S."/>
        </authorList>
    </citation>
    <scope>NUCLEOTIDE SEQUENCE</scope>
    <source>
        <strain evidence="7">LA-IB0</strain>
        <tissue evidence="7">Leaf</tissue>
    </source>
</reference>
<keyword evidence="8" id="KW-1185">Reference proteome</keyword>
<dbReference type="Gene3D" id="2.40.50.140">
    <property type="entry name" value="Nucleic acid-binding proteins"/>
    <property type="match status" value="1"/>
</dbReference>
<proteinExistence type="inferred from homology"/>
<evidence type="ECO:0000256" key="3">
    <source>
        <dbReference type="ARBA" id="ARBA00022896"/>
    </source>
</evidence>
<dbReference type="GO" id="GO:0031418">
    <property type="term" value="F:L-ascorbic acid binding"/>
    <property type="evidence" value="ECO:0007669"/>
    <property type="project" value="UniProtKB-KW"/>
</dbReference>
<dbReference type="FunFam" id="2.60.120.330:FF:000005">
    <property type="entry name" value="1-aminocyclopropane-1-carboxylate oxidase homolog 1"/>
    <property type="match status" value="1"/>
</dbReference>
<dbReference type="AlphaFoldDB" id="A0AAV6WQN8"/>
<comment type="similarity">
    <text evidence="1">Belongs to the iron/ascorbate-dependent oxidoreductase family.</text>
</comment>
<evidence type="ECO:0000313" key="7">
    <source>
        <dbReference type="EMBL" id="KAG8370381.1"/>
    </source>
</evidence>
<dbReference type="PANTHER" id="PTHR10209">
    <property type="entry name" value="OXIDOREDUCTASE, 2OG-FE II OXYGENASE FAMILY PROTEIN"/>
    <property type="match status" value="1"/>
</dbReference>
<sequence length="572" mass="65071">MHRLKLSENMRAKADPSFGDFLLRVGRGTEPTDKERNIKIPEDMVINYDENDEDASEQKLIDIVFPSLQEYAHCSTYLTKRAILASKNENVDKFDTITINLWDDMAIVEGQWLQKIVADKPIVAFSGLKRQLYQGDIQMASMSTTSIILNPSSPETKILSSRLTGTQEDKNIEQLWMAKKIKESKEVTLKQLINDRAALLENKMVVPSNTNAETEPKYDRKIELKAFDDTKAGVKGLVDAGVTKLPRIFIHPPELLANITNSNNKQFQFPIIDLVGIENDLTKRKEIVDKVRDASETWGFFQVVNHGIPMEVMEEMLNGVRRFNEQDTEIKKRYYTRDFTKRVSYHSNFDLYGSPAANWRDTFYCTVAPIPPKPEEFPEACREIMIEYSKHVMGLGRCMFKLLSEALGLNSDHLIEMECAEGLSNLCHYYPPCPEPELTMGTTRHSDNDFITLLLQDSLGGLQVQHQNQWVDVPPTPGSLVVNLGDLMQLISNDKFKSAEHRVLASNVGPRISVASFFGRDMGVSPKVYAPMKELLSEENPPKYRPTTIKEYTDYYRAKGLDGTSALLHFRL</sequence>
<evidence type="ECO:0000313" key="8">
    <source>
        <dbReference type="Proteomes" id="UP000826271"/>
    </source>
</evidence>
<feature type="domain" description="Fe2OG dioxygenase" evidence="6">
    <location>
        <begin position="419"/>
        <end position="520"/>
    </location>
</feature>
<name>A0AAV6WQN8_9LAMI</name>
<dbReference type="GO" id="GO:0016706">
    <property type="term" value="F:2-oxoglutarate-dependent dioxygenase activity"/>
    <property type="evidence" value="ECO:0007669"/>
    <property type="project" value="UniProtKB-ARBA"/>
</dbReference>
<evidence type="ECO:0000256" key="2">
    <source>
        <dbReference type="ARBA" id="ARBA00022723"/>
    </source>
</evidence>
<dbReference type="SUPFAM" id="SSF51197">
    <property type="entry name" value="Clavaminate synthase-like"/>
    <property type="match status" value="1"/>
</dbReference>
<dbReference type="SUPFAM" id="SSF50249">
    <property type="entry name" value="Nucleic acid-binding proteins"/>
    <property type="match status" value="1"/>
</dbReference>
<dbReference type="InterPro" id="IPR012340">
    <property type="entry name" value="NA-bd_OB-fold"/>
</dbReference>
<dbReference type="EMBL" id="WHWC01000014">
    <property type="protein sequence ID" value="KAG8370381.1"/>
    <property type="molecule type" value="Genomic_DNA"/>
</dbReference>
<dbReference type="Proteomes" id="UP000826271">
    <property type="component" value="Unassembled WGS sequence"/>
</dbReference>
<accession>A0AAV6WQN8</accession>
<dbReference type="InterPro" id="IPR005123">
    <property type="entry name" value="Oxoglu/Fe-dep_dioxygenase_dom"/>
</dbReference>
<keyword evidence="4" id="KW-0560">Oxidoreductase</keyword>
<dbReference type="InterPro" id="IPR044861">
    <property type="entry name" value="IPNS-like_FE2OG_OXY"/>
</dbReference>
<dbReference type="Pfam" id="PF14226">
    <property type="entry name" value="DIOX_N"/>
    <property type="match status" value="1"/>
</dbReference>
<evidence type="ECO:0000256" key="4">
    <source>
        <dbReference type="ARBA" id="ARBA00023002"/>
    </source>
</evidence>
<protein>
    <recommendedName>
        <fullName evidence="6">Fe2OG dioxygenase domain-containing protein</fullName>
    </recommendedName>
</protein>
<dbReference type="Pfam" id="PF03171">
    <property type="entry name" value="2OG-FeII_Oxy"/>
    <property type="match status" value="1"/>
</dbReference>
<dbReference type="Gene3D" id="2.60.120.330">
    <property type="entry name" value="B-lactam Antibiotic, Isopenicillin N Synthase, Chain"/>
    <property type="match status" value="1"/>
</dbReference>
<dbReference type="GO" id="GO:0002238">
    <property type="term" value="P:response to molecule of fungal origin"/>
    <property type="evidence" value="ECO:0007669"/>
    <property type="project" value="UniProtKB-ARBA"/>
</dbReference>
<keyword evidence="2" id="KW-0479">Metal-binding</keyword>
<organism evidence="7 8">
    <name type="scientific">Buddleja alternifolia</name>
    <dbReference type="NCBI Taxonomy" id="168488"/>
    <lineage>
        <taxon>Eukaryota</taxon>
        <taxon>Viridiplantae</taxon>
        <taxon>Streptophyta</taxon>
        <taxon>Embryophyta</taxon>
        <taxon>Tracheophyta</taxon>
        <taxon>Spermatophyta</taxon>
        <taxon>Magnoliopsida</taxon>
        <taxon>eudicotyledons</taxon>
        <taxon>Gunneridae</taxon>
        <taxon>Pentapetalae</taxon>
        <taxon>asterids</taxon>
        <taxon>lamiids</taxon>
        <taxon>Lamiales</taxon>
        <taxon>Scrophulariaceae</taxon>
        <taxon>Buddlejeae</taxon>
        <taxon>Buddleja</taxon>
    </lineage>
</organism>
<dbReference type="GO" id="GO:0046872">
    <property type="term" value="F:metal ion binding"/>
    <property type="evidence" value="ECO:0007669"/>
    <property type="project" value="UniProtKB-KW"/>
</dbReference>
<dbReference type="PANTHER" id="PTHR10209:SF791">
    <property type="entry name" value="1-AMINOCYCLOPROPANE-1-CARBOXYLATE OXIDASE HOMOLOG 1"/>
    <property type="match status" value="1"/>
</dbReference>
<keyword evidence="3" id="KW-0847">Vitamin C</keyword>
<gene>
    <name evidence="7" type="ORF">BUALT_Bualt14G0111100</name>
</gene>
<comment type="caution">
    <text evidence="7">The sequence shown here is derived from an EMBL/GenBank/DDBJ whole genome shotgun (WGS) entry which is preliminary data.</text>
</comment>
<keyword evidence="5" id="KW-0408">Iron</keyword>
<evidence type="ECO:0000256" key="5">
    <source>
        <dbReference type="ARBA" id="ARBA00023004"/>
    </source>
</evidence>
<evidence type="ECO:0000256" key="1">
    <source>
        <dbReference type="ARBA" id="ARBA00008056"/>
    </source>
</evidence>
<dbReference type="PROSITE" id="PS51471">
    <property type="entry name" value="FE2OG_OXY"/>
    <property type="match status" value="1"/>
</dbReference>
<dbReference type="InterPro" id="IPR027443">
    <property type="entry name" value="IPNS-like_sf"/>
</dbReference>
<dbReference type="GO" id="GO:0009805">
    <property type="term" value="P:coumarin biosynthetic process"/>
    <property type="evidence" value="ECO:0007669"/>
    <property type="project" value="UniProtKB-ARBA"/>
</dbReference>
<dbReference type="InterPro" id="IPR026992">
    <property type="entry name" value="DIOX_N"/>
</dbReference>